<keyword evidence="2" id="KW-1185">Reference proteome</keyword>
<sequence>MNSIILTHVAASDQGEFILDAALDRLGAWLDVEMGSLEELLEISGCGDAKEDITVLRGLHLEAASTPTDTRRMLKRAQVSLERLTEYVWTISPDAVVDARAPTDLDAWLRWSGARLQDTVVTISRALEC</sequence>
<dbReference type="OrthoDB" id="7858789at2"/>
<dbReference type="RefSeq" id="WP_149754220.1">
    <property type="nucleotide sequence ID" value="NZ_FOMS01000001.1"/>
</dbReference>
<dbReference type="Proteomes" id="UP000325289">
    <property type="component" value="Unassembled WGS sequence"/>
</dbReference>
<protein>
    <submittedName>
        <fullName evidence="1">Uncharacterized protein</fullName>
    </submittedName>
</protein>
<evidence type="ECO:0000313" key="2">
    <source>
        <dbReference type="Proteomes" id="UP000325289"/>
    </source>
</evidence>
<reference evidence="1 2" key="1">
    <citation type="submission" date="2016-10" db="EMBL/GenBank/DDBJ databases">
        <authorList>
            <person name="Varghese N."/>
            <person name="Submissions S."/>
        </authorList>
    </citation>
    <scope>NUCLEOTIDE SEQUENCE [LARGE SCALE GENOMIC DNA]</scope>
    <source>
        <strain evidence="2">YIM D21,KCTC 23444,ACCC 10710</strain>
    </source>
</reference>
<evidence type="ECO:0000313" key="1">
    <source>
        <dbReference type="EMBL" id="SFD52346.1"/>
    </source>
</evidence>
<dbReference type="EMBL" id="FOMS01000001">
    <property type="protein sequence ID" value="SFD52346.1"/>
    <property type="molecule type" value="Genomic_DNA"/>
</dbReference>
<dbReference type="AlphaFoldDB" id="A0A1I1T135"/>
<name>A0A1I1T135_9RHOB</name>
<accession>A0A1I1T135</accession>
<gene>
    <name evidence="1" type="ORF">SAMN04515678_101430</name>
</gene>
<organism evidence="1 2">
    <name type="scientific">Roseivivax sediminis</name>
    <dbReference type="NCBI Taxonomy" id="936889"/>
    <lineage>
        <taxon>Bacteria</taxon>
        <taxon>Pseudomonadati</taxon>
        <taxon>Pseudomonadota</taxon>
        <taxon>Alphaproteobacteria</taxon>
        <taxon>Rhodobacterales</taxon>
        <taxon>Roseobacteraceae</taxon>
        <taxon>Roseivivax</taxon>
    </lineage>
</organism>
<proteinExistence type="predicted"/>